<organism evidence="3">
    <name type="scientific">Dichomitus squalens</name>
    <dbReference type="NCBI Taxonomy" id="114155"/>
    <lineage>
        <taxon>Eukaryota</taxon>
        <taxon>Fungi</taxon>
        <taxon>Dikarya</taxon>
        <taxon>Basidiomycota</taxon>
        <taxon>Agaricomycotina</taxon>
        <taxon>Agaricomycetes</taxon>
        <taxon>Polyporales</taxon>
        <taxon>Polyporaceae</taxon>
        <taxon>Dichomitus</taxon>
    </lineage>
</organism>
<name>A0A4Q9MX17_9APHY</name>
<protein>
    <recommendedName>
        <fullName evidence="4">SH3 domain-containing protein</fullName>
    </recommendedName>
</protein>
<dbReference type="OrthoDB" id="5340910at2759"/>
<keyword evidence="2" id="KW-0472">Membrane</keyword>
<sequence>MAPQIFTSLTARDATDDDSSVNPTIIAGIVLAAVIAAGAAIWLAIRWYRKRATTKRNARRSSAFANFKAFDNASEKSPLPSAGSDLLVKGTFSRDQMNSNIIMPERAVLRPGATREEILEHYTSQGNLPRPFAPFQPQPQSPKSSEFTFDDPPSPGKLPSGRPASNASWIPPLTPLAGGRNSHRMSAMSAVSSVFSTSSGTTQKKVRQIFDPVLPDELVISLGETLTLVQSFDDGWCIAGRDSIFKPGEVELGAVPGWCFVKPVKGLRAERPMRVSSLGVTVDLDAAPTMGPRDNVMSWSNF</sequence>
<evidence type="ECO:0000256" key="1">
    <source>
        <dbReference type="SAM" id="MobiDB-lite"/>
    </source>
</evidence>
<evidence type="ECO:0008006" key="4">
    <source>
        <dbReference type="Google" id="ProtNLM"/>
    </source>
</evidence>
<feature type="transmembrane region" description="Helical" evidence="2">
    <location>
        <begin position="25"/>
        <end position="45"/>
    </location>
</feature>
<gene>
    <name evidence="3" type="ORF">BD311DRAFT_546205</name>
</gene>
<dbReference type="EMBL" id="ML143394">
    <property type="protein sequence ID" value="TBU32610.1"/>
    <property type="molecule type" value="Genomic_DNA"/>
</dbReference>
<feature type="region of interest" description="Disordered" evidence="1">
    <location>
        <begin position="125"/>
        <end position="182"/>
    </location>
</feature>
<dbReference type="AlphaFoldDB" id="A0A4Q9MX17"/>
<accession>A0A4Q9MX17</accession>
<proteinExistence type="predicted"/>
<keyword evidence="2" id="KW-1133">Transmembrane helix</keyword>
<evidence type="ECO:0000313" key="3">
    <source>
        <dbReference type="EMBL" id="TBU32610.1"/>
    </source>
</evidence>
<dbReference type="Proteomes" id="UP000292957">
    <property type="component" value="Unassembled WGS sequence"/>
</dbReference>
<evidence type="ECO:0000256" key="2">
    <source>
        <dbReference type="SAM" id="Phobius"/>
    </source>
</evidence>
<feature type="compositionally biased region" description="Pro residues" evidence="1">
    <location>
        <begin position="131"/>
        <end position="140"/>
    </location>
</feature>
<reference evidence="3" key="1">
    <citation type="submission" date="2019-01" db="EMBL/GenBank/DDBJ databases">
        <title>Draft genome sequences of three monokaryotic isolates of the white-rot basidiomycete fungus Dichomitus squalens.</title>
        <authorList>
            <consortium name="DOE Joint Genome Institute"/>
            <person name="Lopez S.C."/>
            <person name="Andreopoulos B."/>
            <person name="Pangilinan J."/>
            <person name="Lipzen A."/>
            <person name="Riley R."/>
            <person name="Ahrendt S."/>
            <person name="Ng V."/>
            <person name="Barry K."/>
            <person name="Daum C."/>
            <person name="Grigoriev I.V."/>
            <person name="Hilden K.S."/>
            <person name="Makela M.R."/>
            <person name="de Vries R.P."/>
        </authorList>
    </citation>
    <scope>NUCLEOTIDE SEQUENCE [LARGE SCALE GENOMIC DNA]</scope>
    <source>
        <strain evidence="3">OM18370.1</strain>
    </source>
</reference>
<keyword evidence="2" id="KW-0812">Transmembrane</keyword>